<name>A0A7C8M7R8_9PLEO</name>
<evidence type="ECO:0000259" key="1">
    <source>
        <dbReference type="PROSITE" id="PS50097"/>
    </source>
</evidence>
<dbReference type="InterPro" id="IPR011333">
    <property type="entry name" value="SKP1/BTB/POZ_sf"/>
</dbReference>
<dbReference type="InterPro" id="IPR000210">
    <property type="entry name" value="BTB/POZ_dom"/>
</dbReference>
<dbReference type="Pfam" id="PF00651">
    <property type="entry name" value="BTB"/>
    <property type="match status" value="1"/>
</dbReference>
<dbReference type="SUPFAM" id="SSF54695">
    <property type="entry name" value="POZ domain"/>
    <property type="match status" value="1"/>
</dbReference>
<evidence type="ECO:0000313" key="3">
    <source>
        <dbReference type="Proteomes" id="UP000481861"/>
    </source>
</evidence>
<dbReference type="PANTHER" id="PTHR47843">
    <property type="entry name" value="BTB DOMAIN-CONTAINING PROTEIN-RELATED"/>
    <property type="match status" value="1"/>
</dbReference>
<dbReference type="Gene3D" id="3.30.710.10">
    <property type="entry name" value="Potassium Channel Kv1.1, Chain A"/>
    <property type="match status" value="1"/>
</dbReference>
<organism evidence="2 3">
    <name type="scientific">Massariosphaeria phaeospora</name>
    <dbReference type="NCBI Taxonomy" id="100035"/>
    <lineage>
        <taxon>Eukaryota</taxon>
        <taxon>Fungi</taxon>
        <taxon>Dikarya</taxon>
        <taxon>Ascomycota</taxon>
        <taxon>Pezizomycotina</taxon>
        <taxon>Dothideomycetes</taxon>
        <taxon>Pleosporomycetidae</taxon>
        <taxon>Pleosporales</taxon>
        <taxon>Pleosporales incertae sedis</taxon>
        <taxon>Massariosphaeria</taxon>
    </lineage>
</organism>
<proteinExistence type="predicted"/>
<dbReference type="CDD" id="cd18186">
    <property type="entry name" value="BTB_POZ_ZBTB_KLHL-like"/>
    <property type="match status" value="1"/>
</dbReference>
<reference evidence="2 3" key="1">
    <citation type="submission" date="2020-01" db="EMBL/GenBank/DDBJ databases">
        <authorList>
            <consortium name="DOE Joint Genome Institute"/>
            <person name="Haridas S."/>
            <person name="Albert R."/>
            <person name="Binder M."/>
            <person name="Bloem J."/>
            <person name="Labutti K."/>
            <person name="Salamov A."/>
            <person name="Andreopoulos B."/>
            <person name="Baker S.E."/>
            <person name="Barry K."/>
            <person name="Bills G."/>
            <person name="Bluhm B.H."/>
            <person name="Cannon C."/>
            <person name="Castanera R."/>
            <person name="Culley D.E."/>
            <person name="Daum C."/>
            <person name="Ezra D."/>
            <person name="Gonzalez J.B."/>
            <person name="Henrissat B."/>
            <person name="Kuo A."/>
            <person name="Liang C."/>
            <person name="Lipzen A."/>
            <person name="Lutzoni F."/>
            <person name="Magnuson J."/>
            <person name="Mondo S."/>
            <person name="Nolan M."/>
            <person name="Ohm R."/>
            <person name="Pangilinan J."/>
            <person name="Park H.-J.H."/>
            <person name="Ramirez L."/>
            <person name="Alfaro M."/>
            <person name="Sun H."/>
            <person name="Tritt A."/>
            <person name="Yoshinaga Y."/>
            <person name="Zwiers L.-H.L."/>
            <person name="Turgeon B.G."/>
            <person name="Goodwin S.B."/>
            <person name="Spatafora J.W."/>
            <person name="Crous P.W."/>
            <person name="Grigoriev I.V."/>
        </authorList>
    </citation>
    <scope>NUCLEOTIDE SEQUENCE [LARGE SCALE GENOMIC DNA]</scope>
    <source>
        <strain evidence="2 3">CBS 611.86</strain>
    </source>
</reference>
<dbReference type="SMART" id="SM00225">
    <property type="entry name" value="BTB"/>
    <property type="match status" value="1"/>
</dbReference>
<protein>
    <submittedName>
        <fullName evidence="2">BTB/POZ protein</fullName>
    </submittedName>
</protein>
<comment type="caution">
    <text evidence="2">The sequence shown here is derived from an EMBL/GenBank/DDBJ whole genome shotgun (WGS) entry which is preliminary data.</text>
</comment>
<feature type="domain" description="BTB" evidence="1">
    <location>
        <begin position="42"/>
        <end position="104"/>
    </location>
</feature>
<dbReference type="AlphaFoldDB" id="A0A7C8M7R8"/>
<gene>
    <name evidence="2" type="ORF">BDV95DRAFT_610151</name>
</gene>
<dbReference type="PROSITE" id="PS50097">
    <property type="entry name" value="BTB"/>
    <property type="match status" value="1"/>
</dbReference>
<dbReference type="Proteomes" id="UP000481861">
    <property type="component" value="Unassembled WGS sequence"/>
</dbReference>
<evidence type="ECO:0000313" key="2">
    <source>
        <dbReference type="EMBL" id="KAF2868183.1"/>
    </source>
</evidence>
<dbReference type="EMBL" id="JAADJZ010000020">
    <property type="protein sequence ID" value="KAF2868183.1"/>
    <property type="molecule type" value="Genomic_DNA"/>
</dbReference>
<accession>A0A7C8M7R8</accession>
<dbReference type="OrthoDB" id="6359816at2759"/>
<sequence length="213" mass="23964">MATEATGSSVVVDDGEKKECVSDAHKRPQLGFDWYCNSKEFSDVTIRFGAQGERVFHAHKVVLCARSHWFRAALSGNFQEGHSKEIVLHDDDPDALQKVLELAYGEEDPYIDPPSTIQEGTHEAVLYYLGLLELIMFHKIAPDTDLNFKVDHWRQVIHKIYDMPVGLSNEVRRSLYMVIAGNGIYGKDMGPVIKEVAKEHAEFGRDLMIGTTG</sequence>
<dbReference type="PANTHER" id="PTHR47843:SF7">
    <property type="entry name" value="BTB DOMAIN-CONTAINING PROTEIN"/>
    <property type="match status" value="1"/>
</dbReference>
<keyword evidence="3" id="KW-1185">Reference proteome</keyword>